<protein>
    <submittedName>
        <fullName evidence="1">Uncharacterized protein</fullName>
    </submittedName>
</protein>
<dbReference type="AlphaFoldDB" id="A0A6A2SQ48"/>
<dbReference type="EMBL" id="WEAY01000040">
    <property type="protein sequence ID" value="KAB6835905.1"/>
    <property type="molecule type" value="Genomic_DNA"/>
</dbReference>
<proteinExistence type="predicted"/>
<evidence type="ECO:0000313" key="4">
    <source>
        <dbReference type="Proteomes" id="UP000478746"/>
    </source>
</evidence>
<organism evidence="1 4">
    <name type="scientific">Bifidobacterium longum</name>
    <dbReference type="NCBI Taxonomy" id="216816"/>
    <lineage>
        <taxon>Bacteria</taxon>
        <taxon>Bacillati</taxon>
        <taxon>Actinomycetota</taxon>
        <taxon>Actinomycetes</taxon>
        <taxon>Bifidobacteriales</taxon>
        <taxon>Bifidobacteriaceae</taxon>
        <taxon>Bifidobacterium</taxon>
    </lineage>
</organism>
<evidence type="ECO:0000313" key="2">
    <source>
        <dbReference type="EMBL" id="KAB7133261.1"/>
    </source>
</evidence>
<accession>A0A6A2SQ48</accession>
<dbReference type="EMBL" id="WDVF01000019">
    <property type="protein sequence ID" value="KAB7133261.1"/>
    <property type="molecule type" value="Genomic_DNA"/>
</dbReference>
<comment type="caution">
    <text evidence="1">The sequence shown here is derived from an EMBL/GenBank/DDBJ whole genome shotgun (WGS) entry which is preliminary data.</text>
</comment>
<evidence type="ECO:0000313" key="1">
    <source>
        <dbReference type="EMBL" id="KAB6835905.1"/>
    </source>
</evidence>
<reference evidence="3 4" key="1">
    <citation type="journal article" date="2019" name="Nat. Med.">
        <title>A library of human gut bacterial isolates paired with longitudinal multiomics data enables mechanistic microbiome research.</title>
        <authorList>
            <person name="Poyet M."/>
            <person name="Groussin M."/>
            <person name="Gibbons S.M."/>
            <person name="Avila-Pacheco J."/>
            <person name="Jiang X."/>
            <person name="Kearney S.M."/>
            <person name="Perrotta A.R."/>
            <person name="Berdy B."/>
            <person name="Zhao S."/>
            <person name="Lieberman T.D."/>
            <person name="Swanson P.K."/>
            <person name="Smith M."/>
            <person name="Roesemann S."/>
            <person name="Alexander J.E."/>
            <person name="Rich S.A."/>
            <person name="Livny J."/>
            <person name="Vlamakis H."/>
            <person name="Clish C."/>
            <person name="Bullock K."/>
            <person name="Deik A."/>
            <person name="Scott J."/>
            <person name="Pierce K.A."/>
            <person name="Xavier R.J."/>
            <person name="Alm E.J."/>
        </authorList>
    </citation>
    <scope>NUCLEOTIDE SEQUENCE [LARGE SCALE GENOMIC DNA]</scope>
    <source>
        <strain evidence="2 3">BIOML-A166</strain>
        <strain evidence="1 4">BIOML-A320</strain>
    </source>
</reference>
<dbReference type="Proteomes" id="UP000461165">
    <property type="component" value="Unassembled WGS sequence"/>
</dbReference>
<gene>
    <name evidence="2" type="ORF">GBC97_09225</name>
    <name evidence="1" type="ORF">GBK08_11335</name>
</gene>
<name>A0A6A2SQ48_BIFLN</name>
<sequence>MSVITNYWPDPRFVNANRLGLSGCAIASHNAVFNPSSSSFPGISLRATRDGDNWAELDLKLDAGMTIIAACLSNGPAATANMSLDVWSGSKCLAGCPLDGGTSREFIVPPSGTIKVCLRAPNVSGNVRHVMNVFIGTKADYQALLNLVPSGFLAGDLMPKD</sequence>
<evidence type="ECO:0000313" key="3">
    <source>
        <dbReference type="Proteomes" id="UP000461165"/>
    </source>
</evidence>
<dbReference type="Proteomes" id="UP000478746">
    <property type="component" value="Unassembled WGS sequence"/>
</dbReference>